<proteinExistence type="inferred from homology"/>
<evidence type="ECO:0000313" key="8">
    <source>
        <dbReference type="EMBL" id="KOA20488.1"/>
    </source>
</evidence>
<keyword evidence="9" id="KW-1185">Reference proteome</keyword>
<dbReference type="PATRIC" id="fig|1121318.3.peg.1084"/>
<evidence type="ECO:0000256" key="2">
    <source>
        <dbReference type="ARBA" id="ARBA00022692"/>
    </source>
</evidence>
<dbReference type="HAMAP" id="MF_02065">
    <property type="entry name" value="MltG"/>
    <property type="match status" value="1"/>
</dbReference>
<comment type="function">
    <text evidence="7">Functions as a peptidoglycan terminase that cleaves nascent peptidoglycan strands endolytically to terminate their elongation.</text>
</comment>
<evidence type="ECO:0000256" key="5">
    <source>
        <dbReference type="ARBA" id="ARBA00023239"/>
    </source>
</evidence>
<keyword evidence="8" id="KW-0132">Cell division</keyword>
<dbReference type="Proteomes" id="UP000037043">
    <property type="component" value="Unassembled WGS sequence"/>
</dbReference>
<evidence type="ECO:0000256" key="7">
    <source>
        <dbReference type="HAMAP-Rule" id="MF_02065"/>
    </source>
</evidence>
<feature type="site" description="Important for catalytic activity" evidence="7">
    <location>
        <position position="220"/>
    </location>
</feature>
<accession>A0A0L6ZCF9</accession>
<dbReference type="CDD" id="cd08010">
    <property type="entry name" value="MltG_like"/>
    <property type="match status" value="1"/>
</dbReference>
<comment type="similarity">
    <text evidence="7">Belongs to the transglycosylase MltG family.</text>
</comment>
<dbReference type="GO" id="GO:0071555">
    <property type="term" value="P:cell wall organization"/>
    <property type="evidence" value="ECO:0007669"/>
    <property type="project" value="UniProtKB-KW"/>
</dbReference>
<dbReference type="FunFam" id="3.30.1490.480:FF:000010">
    <property type="entry name" value="Endolytic murein transglycosylase"/>
    <property type="match status" value="1"/>
</dbReference>
<keyword evidence="3 7" id="KW-1133">Transmembrane helix</keyword>
<dbReference type="EMBL" id="LHUR01000013">
    <property type="protein sequence ID" value="KOA20488.1"/>
    <property type="molecule type" value="Genomic_DNA"/>
</dbReference>
<dbReference type="GO" id="GO:0009252">
    <property type="term" value="P:peptidoglycan biosynthetic process"/>
    <property type="evidence" value="ECO:0007669"/>
    <property type="project" value="UniProtKB-UniRule"/>
</dbReference>
<dbReference type="PANTHER" id="PTHR30518:SF2">
    <property type="entry name" value="ENDOLYTIC MUREIN TRANSGLYCOSYLASE"/>
    <property type="match status" value="1"/>
</dbReference>
<dbReference type="NCBIfam" id="TIGR00247">
    <property type="entry name" value="endolytic transglycosylase MltG"/>
    <property type="match status" value="1"/>
</dbReference>
<dbReference type="AlphaFoldDB" id="A0A0L6ZCF9"/>
<keyword evidence="5 7" id="KW-0456">Lyase</keyword>
<dbReference type="GO" id="GO:0005886">
    <property type="term" value="C:plasma membrane"/>
    <property type="evidence" value="ECO:0007669"/>
    <property type="project" value="UniProtKB-UniRule"/>
</dbReference>
<evidence type="ECO:0000313" key="9">
    <source>
        <dbReference type="Proteomes" id="UP000037043"/>
    </source>
</evidence>
<keyword evidence="2 7" id="KW-0812">Transmembrane</keyword>
<organism evidence="8 9">
    <name type="scientific">Clostridium homopropionicum DSM 5847</name>
    <dbReference type="NCBI Taxonomy" id="1121318"/>
    <lineage>
        <taxon>Bacteria</taxon>
        <taxon>Bacillati</taxon>
        <taxon>Bacillota</taxon>
        <taxon>Clostridia</taxon>
        <taxon>Eubacteriales</taxon>
        <taxon>Clostridiaceae</taxon>
        <taxon>Clostridium</taxon>
    </lineage>
</organism>
<dbReference type="RefSeq" id="WP_052220656.1">
    <property type="nucleotide sequence ID" value="NZ_LHUR01000013.1"/>
</dbReference>
<comment type="caution">
    <text evidence="8">The sequence shown here is derived from an EMBL/GenBank/DDBJ whole genome shotgun (WGS) entry which is preliminary data.</text>
</comment>
<evidence type="ECO:0000256" key="3">
    <source>
        <dbReference type="ARBA" id="ARBA00022989"/>
    </source>
</evidence>
<dbReference type="STRING" id="36844.SAMN04488501_10881"/>
<keyword evidence="8" id="KW-0131">Cell cycle</keyword>
<dbReference type="Pfam" id="PF02618">
    <property type="entry name" value="YceG"/>
    <property type="match status" value="1"/>
</dbReference>
<reference evidence="9" key="1">
    <citation type="submission" date="2015-08" db="EMBL/GenBank/DDBJ databases">
        <title>Genome sequence of the strict anaerobe Clostridium homopropionicum LuHBu1 (DSM 5847T).</title>
        <authorList>
            <person name="Poehlein A."/>
            <person name="Beck M."/>
            <person name="Schiel-Bengelsdorf B."/>
            <person name="Bengelsdorf F.R."/>
            <person name="Daniel R."/>
            <person name="Duerre P."/>
        </authorList>
    </citation>
    <scope>NUCLEOTIDE SEQUENCE [LARGE SCALE GENOMIC DNA]</scope>
    <source>
        <strain evidence="9">DSM 5847</strain>
    </source>
</reference>
<dbReference type="PANTHER" id="PTHR30518">
    <property type="entry name" value="ENDOLYTIC MUREIN TRANSGLYCOSYLASE"/>
    <property type="match status" value="1"/>
</dbReference>
<name>A0A0L6ZCF9_9CLOT</name>
<evidence type="ECO:0000256" key="4">
    <source>
        <dbReference type="ARBA" id="ARBA00023136"/>
    </source>
</evidence>
<evidence type="ECO:0000256" key="6">
    <source>
        <dbReference type="ARBA" id="ARBA00023316"/>
    </source>
</evidence>
<evidence type="ECO:0000256" key="1">
    <source>
        <dbReference type="ARBA" id="ARBA00022475"/>
    </source>
</evidence>
<keyword evidence="1 7" id="KW-1003">Cell membrane</keyword>
<comment type="catalytic activity">
    <reaction evidence="7">
        <text>a peptidoglycan chain = a peptidoglycan chain with N-acetyl-1,6-anhydromuramyl-[peptide] at the reducing end + a peptidoglycan chain with N-acetylglucosamine at the non-reducing end.</text>
        <dbReference type="EC" id="4.2.2.29"/>
    </reaction>
</comment>
<sequence length="336" mass="38877">MKKNKLINLLILIAFISILGIKVSSDIKSPFKVKDGNFKFSVNEGDTLFNVVSKLKEKELIKNEFLFKVYIKNNNLNTNIKPGEYYLNSDTSIRNFVEMLNKGSKESTLLKVTIPEGYDIKQIAKLMEEKGIISSEEFINSCKKYKTPNYIKSSSKVKYALEGYLFPDTYEFNKNVTGKEIIDKMLNQFQLVVRNIEKESNKKIDDMQKIITIASIIEKEARVDEDRAKISSVIYNRLDKNMMLQVDATVLYALEEHKNKLTYDDLKIKSPYNTYVTNSLPPGPICSPGVESIKAALFPEKTNYVFYVLEDDKKHFFTNNYNDFLKAKERYKNINK</sequence>
<dbReference type="EC" id="4.2.2.29" evidence="7"/>
<keyword evidence="6 7" id="KW-0961">Cell wall biogenesis/degradation</keyword>
<gene>
    <name evidence="8" type="primary">yneA_1</name>
    <name evidence="7" type="synonym">mltG</name>
    <name evidence="8" type="ORF">CLHOM_10760</name>
</gene>
<dbReference type="GO" id="GO:0051301">
    <property type="term" value="P:cell division"/>
    <property type="evidence" value="ECO:0007669"/>
    <property type="project" value="UniProtKB-KW"/>
</dbReference>
<dbReference type="GO" id="GO:0008932">
    <property type="term" value="F:lytic endotransglycosylase activity"/>
    <property type="evidence" value="ECO:0007669"/>
    <property type="project" value="UniProtKB-UniRule"/>
</dbReference>
<protein>
    <recommendedName>
        <fullName evidence="7">Endolytic murein transglycosylase</fullName>
        <ecNumber evidence="7">4.2.2.29</ecNumber>
    </recommendedName>
    <alternativeName>
        <fullName evidence="7">Peptidoglycan lytic transglycosylase</fullName>
    </alternativeName>
    <alternativeName>
        <fullName evidence="7">Peptidoglycan polymerization terminase</fullName>
    </alternativeName>
</protein>
<dbReference type="InterPro" id="IPR003770">
    <property type="entry name" value="MLTG-like"/>
</dbReference>
<keyword evidence="4 7" id="KW-0472">Membrane</keyword>
<dbReference type="Gene3D" id="3.30.1490.480">
    <property type="entry name" value="Endolytic murein transglycosylase"/>
    <property type="match status" value="2"/>
</dbReference>